<comment type="caution">
    <text evidence="1">The sequence shown here is derived from an EMBL/GenBank/DDBJ whole genome shotgun (WGS) entry which is preliminary data.</text>
</comment>
<keyword evidence="2" id="KW-1185">Reference proteome</keyword>
<reference evidence="1" key="1">
    <citation type="submission" date="2021-06" db="EMBL/GenBank/DDBJ databases">
        <authorList>
            <person name="Kallberg Y."/>
            <person name="Tangrot J."/>
            <person name="Rosling A."/>
        </authorList>
    </citation>
    <scope>NUCLEOTIDE SEQUENCE</scope>
    <source>
        <strain evidence="1">MA453B</strain>
    </source>
</reference>
<gene>
    <name evidence="1" type="ORF">DERYTH_LOCUS28</name>
</gene>
<dbReference type="Proteomes" id="UP000789405">
    <property type="component" value="Unassembled WGS sequence"/>
</dbReference>
<evidence type="ECO:0000313" key="1">
    <source>
        <dbReference type="EMBL" id="CAG8443430.1"/>
    </source>
</evidence>
<dbReference type="OrthoDB" id="506498at2759"/>
<accession>A0A9N8V5C6</accession>
<name>A0A9N8V5C6_9GLOM</name>
<proteinExistence type="predicted"/>
<dbReference type="AlphaFoldDB" id="A0A9N8V5C6"/>
<organism evidence="1 2">
    <name type="scientific">Dentiscutata erythropus</name>
    <dbReference type="NCBI Taxonomy" id="1348616"/>
    <lineage>
        <taxon>Eukaryota</taxon>
        <taxon>Fungi</taxon>
        <taxon>Fungi incertae sedis</taxon>
        <taxon>Mucoromycota</taxon>
        <taxon>Glomeromycotina</taxon>
        <taxon>Glomeromycetes</taxon>
        <taxon>Diversisporales</taxon>
        <taxon>Gigasporaceae</taxon>
        <taxon>Dentiscutata</taxon>
    </lineage>
</organism>
<sequence>MNHTHLNAIFVSIVANRLQKSSLPISCCNPVSHPVGAPAAHCGAGCWVLDLGHNFPNSTFIEHNILSEVLFPDETFDYVHMSTMWPALTKQQYINVIHELENGLDSTIFLEISKCLKSINELTNIEDKKLSISMAVKQEDMQNFESATYVPDYMGIPKRLSKIN</sequence>
<protein>
    <submittedName>
        <fullName evidence="1">11290_t:CDS:1</fullName>
    </submittedName>
</protein>
<evidence type="ECO:0000313" key="2">
    <source>
        <dbReference type="Proteomes" id="UP000789405"/>
    </source>
</evidence>
<dbReference type="EMBL" id="CAJVPY010000006">
    <property type="protein sequence ID" value="CAG8443430.1"/>
    <property type="molecule type" value="Genomic_DNA"/>
</dbReference>